<dbReference type="InterPro" id="IPR058533">
    <property type="entry name" value="Cation_efflux_TM"/>
</dbReference>
<evidence type="ECO:0000256" key="2">
    <source>
        <dbReference type="ARBA" id="ARBA00008114"/>
    </source>
</evidence>
<dbReference type="GO" id="GO:0008324">
    <property type="term" value="F:monoatomic cation transmembrane transporter activity"/>
    <property type="evidence" value="ECO:0007669"/>
    <property type="project" value="InterPro"/>
</dbReference>
<keyword evidence="6 7" id="KW-0472">Membrane</keyword>
<evidence type="ECO:0000256" key="6">
    <source>
        <dbReference type="ARBA" id="ARBA00023136"/>
    </source>
</evidence>
<dbReference type="SUPFAM" id="SSF160240">
    <property type="entry name" value="Cation efflux protein cytoplasmic domain-like"/>
    <property type="match status" value="1"/>
</dbReference>
<comment type="caution">
    <text evidence="10">The sequence shown here is derived from an EMBL/GenBank/DDBJ whole genome shotgun (WGS) entry which is preliminary data.</text>
</comment>
<feature type="transmembrane region" description="Helical" evidence="7">
    <location>
        <begin position="120"/>
        <end position="140"/>
    </location>
</feature>
<proteinExistence type="inferred from homology"/>
<dbReference type="AlphaFoldDB" id="A0A9D2JYZ8"/>
<evidence type="ECO:0000256" key="3">
    <source>
        <dbReference type="ARBA" id="ARBA00022448"/>
    </source>
</evidence>
<evidence type="ECO:0000313" key="10">
    <source>
        <dbReference type="EMBL" id="HIZ72875.1"/>
    </source>
</evidence>
<dbReference type="InterPro" id="IPR002524">
    <property type="entry name" value="Cation_efflux"/>
</dbReference>
<feature type="transmembrane region" description="Helical" evidence="7">
    <location>
        <begin position="83"/>
        <end position="100"/>
    </location>
</feature>
<dbReference type="NCBIfam" id="TIGR01297">
    <property type="entry name" value="CDF"/>
    <property type="match status" value="1"/>
</dbReference>
<dbReference type="EMBL" id="DXBB01000068">
    <property type="protein sequence ID" value="HIZ72875.1"/>
    <property type="molecule type" value="Genomic_DNA"/>
</dbReference>
<reference evidence="10" key="1">
    <citation type="journal article" date="2021" name="PeerJ">
        <title>Extensive microbial diversity within the chicken gut microbiome revealed by metagenomics and culture.</title>
        <authorList>
            <person name="Gilroy R."/>
            <person name="Ravi A."/>
            <person name="Getino M."/>
            <person name="Pursley I."/>
            <person name="Horton D.L."/>
            <person name="Alikhan N.F."/>
            <person name="Baker D."/>
            <person name="Gharbi K."/>
            <person name="Hall N."/>
            <person name="Watson M."/>
            <person name="Adriaenssens E.M."/>
            <person name="Foster-Nyarko E."/>
            <person name="Jarju S."/>
            <person name="Secka A."/>
            <person name="Antonio M."/>
            <person name="Oren A."/>
            <person name="Chaudhuri R.R."/>
            <person name="La Ragione R."/>
            <person name="Hildebrand F."/>
            <person name="Pallen M.J."/>
        </authorList>
    </citation>
    <scope>NUCLEOTIDE SEQUENCE</scope>
    <source>
        <strain evidence="10">ChiW7-2402</strain>
    </source>
</reference>
<dbReference type="Pfam" id="PF01545">
    <property type="entry name" value="Cation_efflux"/>
    <property type="match status" value="1"/>
</dbReference>
<dbReference type="Pfam" id="PF16916">
    <property type="entry name" value="ZT_dimer"/>
    <property type="match status" value="1"/>
</dbReference>
<evidence type="ECO:0000313" key="11">
    <source>
        <dbReference type="Proteomes" id="UP000824102"/>
    </source>
</evidence>
<reference evidence="10" key="2">
    <citation type="submission" date="2021-04" db="EMBL/GenBank/DDBJ databases">
        <authorList>
            <person name="Gilroy R."/>
        </authorList>
    </citation>
    <scope>NUCLEOTIDE SEQUENCE</scope>
    <source>
        <strain evidence="10">ChiW7-2402</strain>
    </source>
</reference>
<comment type="similarity">
    <text evidence="2">Belongs to the cation diffusion facilitator (CDF) transporter (TC 2.A.4) family.</text>
</comment>
<keyword evidence="4 7" id="KW-0812">Transmembrane</keyword>
<feature type="domain" description="Cation efflux protein transmembrane" evidence="8">
    <location>
        <begin position="19"/>
        <end position="213"/>
    </location>
</feature>
<evidence type="ECO:0000256" key="1">
    <source>
        <dbReference type="ARBA" id="ARBA00004141"/>
    </source>
</evidence>
<dbReference type="InterPro" id="IPR036837">
    <property type="entry name" value="Cation_efflux_CTD_sf"/>
</dbReference>
<dbReference type="InterPro" id="IPR050291">
    <property type="entry name" value="CDF_Transporter"/>
</dbReference>
<dbReference type="Proteomes" id="UP000824102">
    <property type="component" value="Unassembled WGS sequence"/>
</dbReference>
<dbReference type="SUPFAM" id="SSF161111">
    <property type="entry name" value="Cation efflux protein transmembrane domain-like"/>
    <property type="match status" value="1"/>
</dbReference>
<dbReference type="Gene3D" id="1.20.1510.10">
    <property type="entry name" value="Cation efflux protein transmembrane domain"/>
    <property type="match status" value="1"/>
</dbReference>
<feature type="transmembrane region" description="Helical" evidence="7">
    <location>
        <begin position="20"/>
        <end position="42"/>
    </location>
</feature>
<dbReference type="InterPro" id="IPR027469">
    <property type="entry name" value="Cation_efflux_TMD_sf"/>
</dbReference>
<gene>
    <name evidence="10" type="ORF">H9964_04785</name>
</gene>
<keyword evidence="5 7" id="KW-1133">Transmembrane helix</keyword>
<sequence length="374" mass="39941">MSDLSESAARARKGTWASIVGMFLNLLLAGAKIAAGLVFGLVSVLADGINNLSDCGSSGVALVSFRIAAKPADKEHPFGHQRAEYVASMIIGCIILALAVELLRESVDRVTEGGISSASPLVFAVLGASVAVKGGMFFFYRFMSRSMGGSDPLLGAAKDSACDCLATLAAIAGTLISMYAHVPSADGWAGVLVALFIVWQGVGVLREAGSKLLGQAPDRAQLDALRACILKGEGVLGVHDVRLFSYGPQHLFATAHVERDASEPAMLSHEALDRLEREVRKELGIDLTSHLDPVDLHDEEAITLERAVRERVRGMIDGLDLHDFRLVRGAKKTLVFEAAVPFACKQKEKEIAAALAERVKSLGDYDCSVWVERQ</sequence>
<evidence type="ECO:0000259" key="8">
    <source>
        <dbReference type="Pfam" id="PF01545"/>
    </source>
</evidence>
<feature type="domain" description="Cation efflux protein cytoplasmic" evidence="9">
    <location>
        <begin position="217"/>
        <end position="293"/>
    </location>
</feature>
<dbReference type="Gene3D" id="3.30.70.1350">
    <property type="entry name" value="Cation efflux protein, cytoplasmic domain"/>
    <property type="match status" value="1"/>
</dbReference>
<name>A0A9D2JYZ8_9FIRM</name>
<evidence type="ECO:0000256" key="4">
    <source>
        <dbReference type="ARBA" id="ARBA00022692"/>
    </source>
</evidence>
<evidence type="ECO:0000256" key="7">
    <source>
        <dbReference type="SAM" id="Phobius"/>
    </source>
</evidence>
<dbReference type="InterPro" id="IPR027470">
    <property type="entry name" value="Cation_efflux_CTD"/>
</dbReference>
<dbReference type="PANTHER" id="PTHR43840:SF15">
    <property type="entry name" value="MITOCHONDRIAL METAL TRANSPORTER 1-RELATED"/>
    <property type="match status" value="1"/>
</dbReference>
<organism evidence="10 11">
    <name type="scientific">Candidatus Gallimonas intestinavium</name>
    <dbReference type="NCBI Taxonomy" id="2838603"/>
    <lineage>
        <taxon>Bacteria</taxon>
        <taxon>Bacillati</taxon>
        <taxon>Bacillota</taxon>
        <taxon>Clostridia</taxon>
        <taxon>Candidatus Gallimonas</taxon>
    </lineage>
</organism>
<dbReference type="GO" id="GO:0016020">
    <property type="term" value="C:membrane"/>
    <property type="evidence" value="ECO:0007669"/>
    <property type="project" value="UniProtKB-SubCell"/>
</dbReference>
<dbReference type="PANTHER" id="PTHR43840">
    <property type="entry name" value="MITOCHONDRIAL METAL TRANSPORTER 1-RELATED"/>
    <property type="match status" value="1"/>
</dbReference>
<protein>
    <submittedName>
        <fullName evidence="10">Cation diffusion facilitator family transporter</fullName>
    </submittedName>
</protein>
<keyword evidence="3" id="KW-0813">Transport</keyword>
<accession>A0A9D2JYZ8</accession>
<comment type="subcellular location">
    <subcellularLocation>
        <location evidence="1">Membrane</location>
        <topology evidence="1">Multi-pass membrane protein</topology>
    </subcellularLocation>
</comment>
<evidence type="ECO:0000256" key="5">
    <source>
        <dbReference type="ARBA" id="ARBA00022989"/>
    </source>
</evidence>
<evidence type="ECO:0000259" key="9">
    <source>
        <dbReference type="Pfam" id="PF16916"/>
    </source>
</evidence>